<reference evidence="1 2" key="1">
    <citation type="submission" date="2019-10" db="EMBL/GenBank/DDBJ databases">
        <title>Draft Genome Sequence of the Caffeine Degrading Methylotroph Methylorubrum populi PINKEL.</title>
        <authorList>
            <person name="Dawson S.C."/>
            <person name="Zhang X."/>
            <person name="Wright M.E."/>
            <person name="Sharma G."/>
            <person name="Langner J.T."/>
            <person name="Ditty J.L."/>
            <person name="Subuyuj G.A."/>
        </authorList>
    </citation>
    <scope>NUCLEOTIDE SEQUENCE [LARGE SCALE GENOMIC DNA]</scope>
    <source>
        <strain evidence="1 2">Pinkel</strain>
    </source>
</reference>
<evidence type="ECO:0000313" key="2">
    <source>
        <dbReference type="Proteomes" id="UP000469949"/>
    </source>
</evidence>
<evidence type="ECO:0000313" key="1">
    <source>
        <dbReference type="EMBL" id="KAB7788080.1"/>
    </source>
</evidence>
<protein>
    <submittedName>
        <fullName evidence="1">Uncharacterized protein</fullName>
    </submittedName>
</protein>
<sequence length="46" mass="4645">MIISYRRLARGGGLGEGGSLVAPSFFLAAGGGLTIRPQSQQNTAPA</sequence>
<name>A0A833JA58_9HYPH</name>
<organism evidence="1 2">
    <name type="scientific">Methylorubrum populi</name>
    <dbReference type="NCBI Taxonomy" id="223967"/>
    <lineage>
        <taxon>Bacteria</taxon>
        <taxon>Pseudomonadati</taxon>
        <taxon>Pseudomonadota</taxon>
        <taxon>Alphaproteobacteria</taxon>
        <taxon>Hyphomicrobiales</taxon>
        <taxon>Methylobacteriaceae</taxon>
        <taxon>Methylorubrum</taxon>
    </lineage>
</organism>
<dbReference type="Proteomes" id="UP000469949">
    <property type="component" value="Unassembled WGS sequence"/>
</dbReference>
<accession>A0A833JA58</accession>
<dbReference type="AlphaFoldDB" id="A0A833JA58"/>
<comment type="caution">
    <text evidence="1">The sequence shown here is derived from an EMBL/GenBank/DDBJ whole genome shotgun (WGS) entry which is preliminary data.</text>
</comment>
<dbReference type="EMBL" id="WEKV01000001">
    <property type="protein sequence ID" value="KAB7788080.1"/>
    <property type="molecule type" value="Genomic_DNA"/>
</dbReference>
<proteinExistence type="predicted"/>
<gene>
    <name evidence="1" type="ORF">F8B43_0085</name>
</gene>